<proteinExistence type="predicted"/>
<evidence type="ECO:0000256" key="1">
    <source>
        <dbReference type="SAM" id="SignalP"/>
    </source>
</evidence>
<dbReference type="Pfam" id="PF13511">
    <property type="entry name" value="DUF4124"/>
    <property type="match status" value="1"/>
</dbReference>
<evidence type="ECO:0000259" key="2">
    <source>
        <dbReference type="Pfam" id="PF13511"/>
    </source>
</evidence>
<organism evidence="3 4">
    <name type="scientific">Acidovorax benzenivorans</name>
    <dbReference type="NCBI Taxonomy" id="2987520"/>
    <lineage>
        <taxon>Bacteria</taxon>
        <taxon>Pseudomonadati</taxon>
        <taxon>Pseudomonadota</taxon>
        <taxon>Betaproteobacteria</taxon>
        <taxon>Burkholderiales</taxon>
        <taxon>Comamonadaceae</taxon>
        <taxon>Acidovorax</taxon>
    </lineage>
</organism>
<dbReference type="Proteomes" id="UP001148932">
    <property type="component" value="Unassembled WGS sequence"/>
</dbReference>
<reference evidence="3" key="1">
    <citation type="submission" date="2022-10" db="EMBL/GenBank/DDBJ databases">
        <title>Description of microaerobic benzene degrading bacteria.</title>
        <authorList>
            <person name="Bedics A."/>
            <person name="Tancsics A."/>
            <person name="Banerjee S."/>
        </authorList>
    </citation>
    <scope>NUCLEOTIDE SEQUENCE</scope>
    <source>
        <strain evidence="3">D2M1</strain>
    </source>
</reference>
<feature type="domain" description="DUF4124" evidence="2">
    <location>
        <begin position="10"/>
        <end position="45"/>
    </location>
</feature>
<dbReference type="RefSeq" id="WP_274112172.1">
    <property type="nucleotide sequence ID" value="NZ_JAPCKI010000009.1"/>
</dbReference>
<feature type="signal peptide" evidence="1">
    <location>
        <begin position="1"/>
        <end position="19"/>
    </location>
</feature>
<name>A0ABT5RZC7_9BURK</name>
<accession>A0ABT5RZC7</accession>
<gene>
    <name evidence="3" type="ORF">OIN59_16595</name>
</gene>
<sequence>MRTLLAIMVLMLLATAASAQVYRCEHSGKVSYSDEPCVGAKVVDATPTQGMDKMTGSTRKGAEVLRDDRRKVMDSAFQPLTGLNHEQMNVERKRQKLSPDAKAICRNLDRQLPQLEAQVGSASASQKQETEVALYRARKVFFEQKC</sequence>
<keyword evidence="1" id="KW-0732">Signal</keyword>
<dbReference type="EMBL" id="JAPCKI010000009">
    <property type="protein sequence ID" value="MDD2179058.1"/>
    <property type="molecule type" value="Genomic_DNA"/>
</dbReference>
<comment type="caution">
    <text evidence="3">The sequence shown here is derived from an EMBL/GenBank/DDBJ whole genome shotgun (WGS) entry which is preliminary data.</text>
</comment>
<evidence type="ECO:0000313" key="4">
    <source>
        <dbReference type="Proteomes" id="UP001148932"/>
    </source>
</evidence>
<evidence type="ECO:0000313" key="3">
    <source>
        <dbReference type="EMBL" id="MDD2179058.1"/>
    </source>
</evidence>
<keyword evidence="4" id="KW-1185">Reference proteome</keyword>
<protein>
    <submittedName>
        <fullName evidence="3">DUF4124 domain-containing protein</fullName>
    </submittedName>
</protein>
<dbReference type="InterPro" id="IPR025392">
    <property type="entry name" value="DUF4124"/>
</dbReference>
<feature type="chain" id="PRO_5047295123" evidence="1">
    <location>
        <begin position="20"/>
        <end position="146"/>
    </location>
</feature>